<evidence type="ECO:0000313" key="2">
    <source>
        <dbReference type="Proteomes" id="UP001381693"/>
    </source>
</evidence>
<accession>A0AAN8WJ12</accession>
<keyword evidence="2" id="KW-1185">Reference proteome</keyword>
<proteinExistence type="predicted"/>
<dbReference type="EMBL" id="JAXCGZ010018976">
    <property type="protein sequence ID" value="KAK7066946.1"/>
    <property type="molecule type" value="Genomic_DNA"/>
</dbReference>
<dbReference type="Proteomes" id="UP001381693">
    <property type="component" value="Unassembled WGS sequence"/>
</dbReference>
<protein>
    <submittedName>
        <fullName evidence="1">Uncharacterized protein</fullName>
    </submittedName>
</protein>
<gene>
    <name evidence="1" type="ORF">SK128_018258</name>
</gene>
<organism evidence="1 2">
    <name type="scientific">Halocaridina rubra</name>
    <name type="common">Hawaiian red shrimp</name>
    <dbReference type="NCBI Taxonomy" id="373956"/>
    <lineage>
        <taxon>Eukaryota</taxon>
        <taxon>Metazoa</taxon>
        <taxon>Ecdysozoa</taxon>
        <taxon>Arthropoda</taxon>
        <taxon>Crustacea</taxon>
        <taxon>Multicrustacea</taxon>
        <taxon>Malacostraca</taxon>
        <taxon>Eumalacostraca</taxon>
        <taxon>Eucarida</taxon>
        <taxon>Decapoda</taxon>
        <taxon>Pleocyemata</taxon>
        <taxon>Caridea</taxon>
        <taxon>Atyoidea</taxon>
        <taxon>Atyidae</taxon>
        <taxon>Halocaridina</taxon>
    </lineage>
</organism>
<comment type="caution">
    <text evidence="1">The sequence shown here is derived from an EMBL/GenBank/DDBJ whole genome shotgun (WGS) entry which is preliminary data.</text>
</comment>
<sequence length="146" mass="16797">MAKSRANQHIRYSHIPIPRTNKQEQNACMAKSRTNQHIKPRSKRGCHHGVPTKTAQLHQIFPYTLKLDIAQVLKLRLDIQKSIILYNACTGARTFLQAKSQNEQMALRKPVCAVHLRILPDHPEISGSDPFKRTNTAYLYQDLMEK</sequence>
<name>A0AAN8WJ12_HALRR</name>
<reference evidence="1 2" key="1">
    <citation type="submission" date="2023-11" db="EMBL/GenBank/DDBJ databases">
        <title>Halocaridina rubra genome assembly.</title>
        <authorList>
            <person name="Smith C."/>
        </authorList>
    </citation>
    <scope>NUCLEOTIDE SEQUENCE [LARGE SCALE GENOMIC DNA]</scope>
    <source>
        <strain evidence="1">EP-1</strain>
        <tissue evidence="1">Whole</tissue>
    </source>
</reference>
<dbReference type="AlphaFoldDB" id="A0AAN8WJ12"/>
<evidence type="ECO:0000313" key="1">
    <source>
        <dbReference type="EMBL" id="KAK7066946.1"/>
    </source>
</evidence>